<dbReference type="Gene3D" id="2.30.40.10">
    <property type="entry name" value="Urease, subunit C, domain 1"/>
    <property type="match status" value="2"/>
</dbReference>
<evidence type="ECO:0000313" key="2">
    <source>
        <dbReference type="EMBL" id="EZH74289.1"/>
    </source>
</evidence>
<dbReference type="AlphaFoldDB" id="A0A023BWF5"/>
<reference evidence="2 3" key="1">
    <citation type="submission" date="2014-04" db="EMBL/GenBank/DDBJ databases">
        <title>Aquimarina sp. 22II-S11-z7 Genome Sequencing.</title>
        <authorList>
            <person name="Lai Q."/>
        </authorList>
    </citation>
    <scope>NUCLEOTIDE SEQUENCE [LARGE SCALE GENOMIC DNA]</scope>
    <source>
        <strain evidence="2 3">22II-S11-z7</strain>
    </source>
</reference>
<keyword evidence="3" id="KW-1185">Reference proteome</keyword>
<dbReference type="Pfam" id="PF01979">
    <property type="entry name" value="Amidohydro_1"/>
    <property type="match status" value="1"/>
</dbReference>
<comment type="caution">
    <text evidence="2">The sequence shown here is derived from an EMBL/GenBank/DDBJ whole genome shotgun (WGS) entry which is preliminary data.</text>
</comment>
<name>A0A023BWF5_9FLAO</name>
<evidence type="ECO:0000313" key="3">
    <source>
        <dbReference type="Proteomes" id="UP000023541"/>
    </source>
</evidence>
<protein>
    <recommendedName>
        <fullName evidence="1">Amidohydrolase-related domain-containing protein</fullName>
    </recommendedName>
</protein>
<dbReference type="PANTHER" id="PTHR43135:SF3">
    <property type="entry name" value="ALPHA-D-RIBOSE 1-METHYLPHOSPHONATE 5-TRIPHOSPHATE DIPHOSPHATASE"/>
    <property type="match status" value="1"/>
</dbReference>
<dbReference type="SUPFAM" id="SSF51556">
    <property type="entry name" value="Metallo-dependent hydrolases"/>
    <property type="match status" value="1"/>
</dbReference>
<dbReference type="PROSITE" id="PS51257">
    <property type="entry name" value="PROKAR_LIPOPROTEIN"/>
    <property type="match status" value="1"/>
</dbReference>
<dbReference type="PANTHER" id="PTHR43135">
    <property type="entry name" value="ALPHA-D-RIBOSE 1-METHYLPHOSPHONATE 5-TRIPHOSPHATE DIPHOSPHATASE"/>
    <property type="match status" value="1"/>
</dbReference>
<dbReference type="RefSeq" id="WP_034241905.1">
    <property type="nucleotide sequence ID" value="NZ_AQRA01000004.1"/>
</dbReference>
<dbReference type="EMBL" id="AQRA01000004">
    <property type="protein sequence ID" value="EZH74289.1"/>
    <property type="molecule type" value="Genomic_DNA"/>
</dbReference>
<feature type="domain" description="Amidohydrolase-related" evidence="1">
    <location>
        <begin position="410"/>
        <end position="502"/>
    </location>
</feature>
<dbReference type="InterPro" id="IPR051781">
    <property type="entry name" value="Metallo-dep_Hydrolase"/>
</dbReference>
<dbReference type="InterPro" id="IPR006680">
    <property type="entry name" value="Amidohydro-rel"/>
</dbReference>
<dbReference type="OrthoDB" id="9797498at2"/>
<dbReference type="SUPFAM" id="SSF51338">
    <property type="entry name" value="Composite domain of metallo-dependent hydrolases"/>
    <property type="match status" value="1"/>
</dbReference>
<gene>
    <name evidence="2" type="ORF">ATO12_15600</name>
</gene>
<dbReference type="STRING" id="1317122.ATO12_15600"/>
<evidence type="ECO:0000259" key="1">
    <source>
        <dbReference type="Pfam" id="PF01979"/>
    </source>
</evidence>
<dbReference type="Gene3D" id="3.20.20.140">
    <property type="entry name" value="Metal-dependent hydrolases"/>
    <property type="match status" value="2"/>
</dbReference>
<proteinExistence type="predicted"/>
<dbReference type="InterPro" id="IPR032466">
    <property type="entry name" value="Metal_Hydrolase"/>
</dbReference>
<dbReference type="GO" id="GO:0016810">
    <property type="term" value="F:hydrolase activity, acting on carbon-nitrogen (but not peptide) bonds"/>
    <property type="evidence" value="ECO:0007669"/>
    <property type="project" value="InterPro"/>
</dbReference>
<dbReference type="eggNOG" id="COG1228">
    <property type="taxonomic scope" value="Bacteria"/>
</dbReference>
<sequence length="515" mass="58181">MNLSKATILFCTLLISIGCKNDNPTFIIDNGLYIDNVTIISASKNGILQKYIGNVLIDNETILFCGKQKPNVKGVFKKIDGTGKYLTPGLIDSHVHLSSIAGMNYKQVRALPELANSYYEQLPNSYLYFGYTTLIDPNNYNPKIIKQINDKEIKPDIYTCGEQVKVMNDFMMAEDDPKDRYKFYPNFLHDKYNKNVSIPDTINSNDHSVKKVVSDIINKQDGICIKTIYEDGFGGTEEMVWELPTLDIIKDLVHQAKNENVPVLLHANSFSAQKFGSEANVDIIAHGMWHWGLIKEYLNVSKLPETHKELLSTIARKKIGYQPTFRVIAGQKDVFNPNFINDSNLKNVLPLNLLKWLKTDEGLWQKKRIMTYGGDYFNSETPDREIAGMMQLVLDKVNISTNYLSGENGNLLFGSDTPAMNNHANPPGYNGFLEMKHWFEAGISLEKIFMATTFNNANAFHLNDKYGTIEKGKIANLLLLNQDPLDDILAYNAIHLVIVHGKKYARNTLSANPSD</sequence>
<accession>A0A023BWF5</accession>
<organism evidence="2 3">
    <name type="scientific">Aquimarina atlantica</name>
    <dbReference type="NCBI Taxonomy" id="1317122"/>
    <lineage>
        <taxon>Bacteria</taxon>
        <taxon>Pseudomonadati</taxon>
        <taxon>Bacteroidota</taxon>
        <taxon>Flavobacteriia</taxon>
        <taxon>Flavobacteriales</taxon>
        <taxon>Flavobacteriaceae</taxon>
        <taxon>Aquimarina</taxon>
    </lineage>
</organism>
<dbReference type="Proteomes" id="UP000023541">
    <property type="component" value="Unassembled WGS sequence"/>
</dbReference>
<dbReference type="InterPro" id="IPR011059">
    <property type="entry name" value="Metal-dep_hydrolase_composite"/>
</dbReference>